<keyword evidence="3" id="KW-1185">Reference proteome</keyword>
<name>G4TXD1_SERID</name>
<feature type="compositionally biased region" description="Polar residues" evidence="1">
    <location>
        <begin position="135"/>
        <end position="144"/>
    </location>
</feature>
<gene>
    <name evidence="2" type="ORF">PIIN_09974</name>
</gene>
<evidence type="ECO:0000256" key="1">
    <source>
        <dbReference type="SAM" id="MobiDB-lite"/>
    </source>
</evidence>
<comment type="caution">
    <text evidence="2">The sequence shown here is derived from an EMBL/GenBank/DDBJ whole genome shotgun (WGS) entry which is preliminary data.</text>
</comment>
<dbReference type="EMBL" id="CAFZ01000568">
    <property type="protein sequence ID" value="CCA75974.1"/>
    <property type="molecule type" value="Genomic_DNA"/>
</dbReference>
<proteinExistence type="predicted"/>
<protein>
    <submittedName>
        <fullName evidence="2">Uncharacterized protein</fullName>
    </submittedName>
</protein>
<sequence>MPLSTKSQCDESQDLLIISNDINLQLPSKDTRTAANRIDRQFGPENQDCERKLVEVAAWLLREEHIDVVNPSQILHDFPANTCTLDHDKLAKLRQSFLDQLSSIQQDQQRRANATKVKTTPASTDGDESPKEENASGSKKSSQGMKETAMYLPLIAAFNAVLNLSESNEPRSLRYFDIGSKHQKTHASGLTMSPDLALTFDYDPGKAFDEKELFARATVCVEVKRSHLFDIPFVLNNSQGSVLRGDLLKLPKQLLLQVIRYVHMAQAPVLPWDYIHFITMTDPLHEYGSLRLANFVYALSRNGRRGMGLCVGPDGPFKDVDFSVETSKDANYTDQLHKKLDRVADVYAKQSKNVVWKRNWLLDGI</sequence>
<dbReference type="HOGENOM" id="CLU_758923_0_0_1"/>
<dbReference type="AlphaFoldDB" id="G4TXD1"/>
<accession>G4TXD1</accession>
<reference evidence="2 3" key="1">
    <citation type="journal article" date="2011" name="PLoS Pathog.">
        <title>Endophytic Life Strategies Decoded by Genome and Transcriptome Analyses of the Mutualistic Root Symbiont Piriformospora indica.</title>
        <authorList>
            <person name="Zuccaro A."/>
            <person name="Lahrmann U."/>
            <person name="Guldener U."/>
            <person name="Langen G."/>
            <person name="Pfiffi S."/>
            <person name="Biedenkopf D."/>
            <person name="Wong P."/>
            <person name="Samans B."/>
            <person name="Grimm C."/>
            <person name="Basiewicz M."/>
            <person name="Murat C."/>
            <person name="Martin F."/>
            <person name="Kogel K.H."/>
        </authorList>
    </citation>
    <scope>NUCLEOTIDE SEQUENCE [LARGE SCALE GENOMIC DNA]</scope>
    <source>
        <strain evidence="2 3">DSM 11827</strain>
    </source>
</reference>
<evidence type="ECO:0000313" key="3">
    <source>
        <dbReference type="Proteomes" id="UP000007148"/>
    </source>
</evidence>
<organism evidence="2 3">
    <name type="scientific">Serendipita indica (strain DSM 11827)</name>
    <name type="common">Root endophyte fungus</name>
    <name type="synonym">Piriformospora indica</name>
    <dbReference type="NCBI Taxonomy" id="1109443"/>
    <lineage>
        <taxon>Eukaryota</taxon>
        <taxon>Fungi</taxon>
        <taxon>Dikarya</taxon>
        <taxon>Basidiomycota</taxon>
        <taxon>Agaricomycotina</taxon>
        <taxon>Agaricomycetes</taxon>
        <taxon>Sebacinales</taxon>
        <taxon>Serendipitaceae</taxon>
        <taxon>Serendipita</taxon>
    </lineage>
</organism>
<dbReference type="Proteomes" id="UP000007148">
    <property type="component" value="Unassembled WGS sequence"/>
</dbReference>
<evidence type="ECO:0000313" key="2">
    <source>
        <dbReference type="EMBL" id="CCA75974.1"/>
    </source>
</evidence>
<dbReference type="InParanoid" id="G4TXD1"/>
<feature type="region of interest" description="Disordered" evidence="1">
    <location>
        <begin position="104"/>
        <end position="144"/>
    </location>
</feature>